<feature type="compositionally biased region" description="Low complexity" evidence="1">
    <location>
        <begin position="69"/>
        <end position="95"/>
    </location>
</feature>
<gene>
    <name evidence="2" type="ORF">GCM10009759_31880</name>
</gene>
<organism evidence="2 3">
    <name type="scientific">Kitasatospora saccharophila</name>
    <dbReference type="NCBI Taxonomy" id="407973"/>
    <lineage>
        <taxon>Bacteria</taxon>
        <taxon>Bacillati</taxon>
        <taxon>Actinomycetota</taxon>
        <taxon>Actinomycetes</taxon>
        <taxon>Kitasatosporales</taxon>
        <taxon>Streptomycetaceae</taxon>
        <taxon>Kitasatospora</taxon>
    </lineage>
</organism>
<feature type="region of interest" description="Disordered" evidence="1">
    <location>
        <begin position="65"/>
        <end position="118"/>
    </location>
</feature>
<proteinExistence type="predicted"/>
<accession>A0ABN2WVS4</accession>
<dbReference type="Proteomes" id="UP001500897">
    <property type="component" value="Unassembled WGS sequence"/>
</dbReference>
<comment type="caution">
    <text evidence="2">The sequence shown here is derived from an EMBL/GenBank/DDBJ whole genome shotgun (WGS) entry which is preliminary data.</text>
</comment>
<protein>
    <recommendedName>
        <fullName evidence="4">Transcriptional regulator</fullName>
    </recommendedName>
</protein>
<name>A0ABN2WVS4_9ACTN</name>
<dbReference type="EMBL" id="BAAANS010000019">
    <property type="protein sequence ID" value="GAA2099741.1"/>
    <property type="molecule type" value="Genomic_DNA"/>
</dbReference>
<keyword evidence="3" id="KW-1185">Reference proteome</keyword>
<feature type="region of interest" description="Disordered" evidence="1">
    <location>
        <begin position="337"/>
        <end position="369"/>
    </location>
</feature>
<reference evidence="2 3" key="1">
    <citation type="journal article" date="2019" name="Int. J. Syst. Evol. Microbiol.">
        <title>The Global Catalogue of Microorganisms (GCM) 10K type strain sequencing project: providing services to taxonomists for standard genome sequencing and annotation.</title>
        <authorList>
            <consortium name="The Broad Institute Genomics Platform"/>
            <consortium name="The Broad Institute Genome Sequencing Center for Infectious Disease"/>
            <person name="Wu L."/>
            <person name="Ma J."/>
        </authorList>
    </citation>
    <scope>NUCLEOTIDE SEQUENCE [LARGE SCALE GENOMIC DNA]</scope>
    <source>
        <strain evidence="2 3">JCM 14559</strain>
    </source>
</reference>
<evidence type="ECO:0000256" key="1">
    <source>
        <dbReference type="SAM" id="MobiDB-lite"/>
    </source>
</evidence>
<sequence>MWSADTLAPTTPAPPLPPVPSVPPLLVASPVSVHRLVPAAGQFGAAAAVPGPYLTNGPVTGESVLPGPATTSVTTTPVTAAPVTAESVTAESVSAPPAPRPRRAHAAPLPRRRRSSCAPATTFEAALTDLAADGSTGALHGPGGAVHLAGGLVVHAEAPGAATVGHLLTGAGRITVRQWEDGLPLGAGRLAEHLLGSGLVGAGELELARLAATLDGAQEALAQHDGELRFDPAAVPAFRLARPLSVLELRGAIGRRRSLLDGCWPSADLDRAPLLATGAAPTRRTAVPRRRRQALLAAADGTRTAPELARLLGRSTYGTLLDVRQLAAAGLLTAPRPAAVPDPPPAAVPQAAPPDVLLPPGPRSYDSSDPEVGLLLRLRAALEAL</sequence>
<evidence type="ECO:0000313" key="3">
    <source>
        <dbReference type="Proteomes" id="UP001500897"/>
    </source>
</evidence>
<feature type="compositionally biased region" description="Basic residues" evidence="1">
    <location>
        <begin position="100"/>
        <end position="115"/>
    </location>
</feature>
<feature type="compositionally biased region" description="Pro residues" evidence="1">
    <location>
        <begin position="338"/>
        <end position="347"/>
    </location>
</feature>
<evidence type="ECO:0000313" key="2">
    <source>
        <dbReference type="EMBL" id="GAA2099741.1"/>
    </source>
</evidence>
<evidence type="ECO:0008006" key="4">
    <source>
        <dbReference type="Google" id="ProtNLM"/>
    </source>
</evidence>